<sequence length="656" mass="68110">MHPLSRSILARVLLSAMLVLLPAVGAGLLMATAHAQPPPPDQPSLTLPWQELGLSSEIFLDPDHPSSFTMPVPTGLTAVRLSGTIAAPLNIDAGTLVITGNGNLLAAIDLPPGATSRPATPLDVDLSAAGGGGSSVDLTFDIRPRFDPQYCGPRRQLVLNNLATVFTGIEVAPTTIANFFPTVLQRATIFTPTDADADEQQAVLLLVSTLARLYQNQPMVISVVNQPRGATPPPADQLARTILVEKGGTAGLKVENRDTPEVFLRVSGSGGELSTQVSLLANQLQALAQVDTVRVEQAESPAAAPSGDTMTFRQLNIEGQTDVIWTSSLSVGVDRASLGSDRVDGVQVHLLADYTPVARDDAASVVIRSGGVVVYRAALDNTGLLDATFDLDSEKIGQFVDLDIALTYTPRETCGALIAPLTFQVDPRSTLTVHRGGPPLHGFGAAPSEFSPSFMVAMDGTGPNQLAYVARLVASMARSSSKPLSPQVVDLNTAAAASTGALIVANAEALKETALDPPISGDGTTVEVGVPTEVRVDIAGGLGSIQAFADQPRNRSVILVTTTAAWTLVDPLFSYLGGLNDDLSALKGDVLFAGAAGEPTNLAIRTTGDASDTAESPQSLSRSIAIGAAVAVVAVIAMAAAVLWSRRRRTSRGSAD</sequence>
<organism evidence="3 4">
    <name type="scientific">Mycolicibacterium celeriflavum</name>
    <name type="common">Mycobacterium celeriflavum</name>
    <dbReference type="NCBI Taxonomy" id="1249101"/>
    <lineage>
        <taxon>Bacteria</taxon>
        <taxon>Bacillati</taxon>
        <taxon>Actinomycetota</taxon>
        <taxon>Actinomycetes</taxon>
        <taxon>Mycobacteriales</taxon>
        <taxon>Mycobacteriaceae</taxon>
        <taxon>Mycolicibacterium</taxon>
    </lineage>
</organism>
<dbReference type="KEGG" id="mcee:MCEL_35570"/>
<accession>A0A7I7RL25</accession>
<name>A0A7I7RL25_MYCCF</name>
<protein>
    <recommendedName>
        <fullName evidence="5">Cellulose biosynthesis cyclic di-GMP-binding regulatory protein BcsB</fullName>
    </recommendedName>
</protein>
<gene>
    <name evidence="3" type="ORF">MCEL_35570</name>
</gene>
<proteinExistence type="predicted"/>
<evidence type="ECO:0000313" key="3">
    <source>
        <dbReference type="EMBL" id="BBY45262.1"/>
    </source>
</evidence>
<feature type="signal peptide" evidence="2">
    <location>
        <begin position="1"/>
        <end position="35"/>
    </location>
</feature>
<keyword evidence="4" id="KW-1185">Reference proteome</keyword>
<evidence type="ECO:0000256" key="2">
    <source>
        <dbReference type="SAM" id="SignalP"/>
    </source>
</evidence>
<keyword evidence="1" id="KW-0812">Transmembrane</keyword>
<reference evidence="3 4" key="1">
    <citation type="journal article" date="2019" name="Emerg. Microbes Infect.">
        <title>Comprehensive subspecies identification of 175 nontuberculous mycobacteria species based on 7547 genomic profiles.</title>
        <authorList>
            <person name="Matsumoto Y."/>
            <person name="Kinjo T."/>
            <person name="Motooka D."/>
            <person name="Nabeya D."/>
            <person name="Jung N."/>
            <person name="Uechi K."/>
            <person name="Horii T."/>
            <person name="Iida T."/>
            <person name="Fujita J."/>
            <person name="Nakamura S."/>
        </authorList>
    </citation>
    <scope>NUCLEOTIDE SEQUENCE [LARGE SCALE GENOMIC DNA]</scope>
    <source>
        <strain evidence="3 4">JCM 18439</strain>
    </source>
</reference>
<evidence type="ECO:0000313" key="4">
    <source>
        <dbReference type="Proteomes" id="UP000466431"/>
    </source>
</evidence>
<feature type="chain" id="PRO_5029798355" description="Cellulose biosynthesis cyclic di-GMP-binding regulatory protein BcsB" evidence="2">
    <location>
        <begin position="36"/>
        <end position="656"/>
    </location>
</feature>
<feature type="transmembrane region" description="Helical" evidence="1">
    <location>
        <begin position="624"/>
        <end position="644"/>
    </location>
</feature>
<dbReference type="Proteomes" id="UP000466431">
    <property type="component" value="Chromosome"/>
</dbReference>
<dbReference type="RefSeq" id="WP_234806102.1">
    <property type="nucleotide sequence ID" value="NZ_JACKUE010000029.1"/>
</dbReference>
<evidence type="ECO:0008006" key="5">
    <source>
        <dbReference type="Google" id="ProtNLM"/>
    </source>
</evidence>
<keyword evidence="1" id="KW-0472">Membrane</keyword>
<keyword evidence="1" id="KW-1133">Transmembrane helix</keyword>
<evidence type="ECO:0000256" key="1">
    <source>
        <dbReference type="SAM" id="Phobius"/>
    </source>
</evidence>
<dbReference type="EMBL" id="AP022591">
    <property type="protein sequence ID" value="BBY45262.1"/>
    <property type="molecule type" value="Genomic_DNA"/>
</dbReference>
<dbReference type="AlphaFoldDB" id="A0A7I7RL25"/>
<keyword evidence="2" id="KW-0732">Signal</keyword>